<dbReference type="Pfam" id="PF01926">
    <property type="entry name" value="MMR_HSR1"/>
    <property type="match status" value="1"/>
</dbReference>
<dbReference type="InterPro" id="IPR006073">
    <property type="entry name" value="GTP-bd"/>
</dbReference>
<dbReference type="Pfam" id="PF16360">
    <property type="entry name" value="GTP-bdg_M"/>
    <property type="match status" value="1"/>
</dbReference>
<dbReference type="EMBL" id="AWUE01014719">
    <property type="protein sequence ID" value="OMP01759.1"/>
    <property type="molecule type" value="Genomic_DNA"/>
</dbReference>
<dbReference type="AlphaFoldDB" id="A0A1R3K3U5"/>
<dbReference type="Gene3D" id="3.40.50.300">
    <property type="entry name" value="P-loop containing nucleotide triphosphate hydrolases"/>
    <property type="match status" value="1"/>
</dbReference>
<dbReference type="PROSITE" id="PS51705">
    <property type="entry name" value="G_HFLX"/>
    <property type="match status" value="1"/>
</dbReference>
<dbReference type="InterPro" id="IPR042108">
    <property type="entry name" value="GTPase_HflX_N_sf"/>
</dbReference>
<dbReference type="SUPFAM" id="SSF52540">
    <property type="entry name" value="P-loop containing nucleoside triphosphate hydrolases"/>
    <property type="match status" value="1"/>
</dbReference>
<dbReference type="GO" id="GO:0043022">
    <property type="term" value="F:ribosome binding"/>
    <property type="evidence" value="ECO:0007669"/>
    <property type="project" value="TreeGrafter"/>
</dbReference>
<sequence>MLRVLSLSRTCLRSRCQSVPNQAYYPSSFSVLSSPYSTLKEQNKGAEDEQYTAVSLVNRDPTDPPRLFLVQPRLRPASFLQAKLNEALCLANSLEEQRDGYFDTDFFEKELPPHVVVQNPSLKSSKIRADTYFGPGTVENIKCHLNNVESKARSFLYIFLLMFFIMSRLWDKPVLDRVGLIIEIFNAHAHTKEAKLQAELAALMYKKSRLVRVRGPGGRYTFGGAGEAEVVSARGRGSGGRGFISGAGETELQLQRRRILERRSHLLAQIEEVRRTRAVQRAARRRRGGLDGQGLATVAVVGYTNAGKSTLISALSDSDLYSDARVR</sequence>
<feature type="domain" description="Hflx-type G" evidence="1">
    <location>
        <begin position="296"/>
        <end position="327"/>
    </location>
</feature>
<dbReference type="STRING" id="93759.A0A1R3K3U5"/>
<protein>
    <recommendedName>
        <fullName evidence="1">Hflx-type G domain-containing protein</fullName>
    </recommendedName>
</protein>
<proteinExistence type="predicted"/>
<evidence type="ECO:0000259" key="1">
    <source>
        <dbReference type="PROSITE" id="PS51705"/>
    </source>
</evidence>
<dbReference type="GO" id="GO:0005525">
    <property type="term" value="F:GTP binding"/>
    <property type="evidence" value="ECO:0007669"/>
    <property type="project" value="InterPro"/>
</dbReference>
<dbReference type="GO" id="GO:0005737">
    <property type="term" value="C:cytoplasm"/>
    <property type="evidence" value="ECO:0007669"/>
    <property type="project" value="TreeGrafter"/>
</dbReference>
<evidence type="ECO:0000313" key="3">
    <source>
        <dbReference type="Proteomes" id="UP000187203"/>
    </source>
</evidence>
<dbReference type="Gene3D" id="3.40.50.11060">
    <property type="entry name" value="GTPase HflX, N-terminal domain"/>
    <property type="match status" value="1"/>
</dbReference>
<dbReference type="OrthoDB" id="10268034at2759"/>
<organism evidence="2 3">
    <name type="scientific">Corchorus olitorius</name>
    <dbReference type="NCBI Taxonomy" id="93759"/>
    <lineage>
        <taxon>Eukaryota</taxon>
        <taxon>Viridiplantae</taxon>
        <taxon>Streptophyta</taxon>
        <taxon>Embryophyta</taxon>
        <taxon>Tracheophyta</taxon>
        <taxon>Spermatophyta</taxon>
        <taxon>Magnoliopsida</taxon>
        <taxon>eudicotyledons</taxon>
        <taxon>Gunneridae</taxon>
        <taxon>Pentapetalae</taxon>
        <taxon>rosids</taxon>
        <taxon>malvids</taxon>
        <taxon>Malvales</taxon>
        <taxon>Malvaceae</taxon>
        <taxon>Grewioideae</taxon>
        <taxon>Apeibeae</taxon>
        <taxon>Corchorus</taxon>
    </lineage>
</organism>
<dbReference type="InterPro" id="IPR027417">
    <property type="entry name" value="P-loop_NTPase"/>
</dbReference>
<name>A0A1R3K3U5_9ROSI</name>
<accession>A0A1R3K3U5</accession>
<dbReference type="Proteomes" id="UP000187203">
    <property type="component" value="Unassembled WGS sequence"/>
</dbReference>
<dbReference type="PANTHER" id="PTHR10229:SF8">
    <property type="entry name" value="GTPASE HFLX"/>
    <property type="match status" value="1"/>
</dbReference>
<dbReference type="InterPro" id="IPR030394">
    <property type="entry name" value="G_HFLX_dom"/>
</dbReference>
<evidence type="ECO:0000313" key="2">
    <source>
        <dbReference type="EMBL" id="OMP01759.1"/>
    </source>
</evidence>
<keyword evidence="3" id="KW-1185">Reference proteome</keyword>
<dbReference type="InterPro" id="IPR016496">
    <property type="entry name" value="GTPase_HflX"/>
</dbReference>
<gene>
    <name evidence="2" type="ORF">COLO4_11626</name>
</gene>
<dbReference type="PANTHER" id="PTHR10229">
    <property type="entry name" value="GTP-BINDING PROTEIN HFLX"/>
    <property type="match status" value="1"/>
</dbReference>
<comment type="caution">
    <text evidence="2">The sequence shown here is derived from an EMBL/GenBank/DDBJ whole genome shotgun (WGS) entry which is preliminary data.</text>
</comment>
<reference evidence="3" key="1">
    <citation type="submission" date="2013-09" db="EMBL/GenBank/DDBJ databases">
        <title>Corchorus olitorius genome sequencing.</title>
        <authorList>
            <person name="Alam M."/>
            <person name="Haque M.S."/>
            <person name="Islam M.S."/>
            <person name="Emdad E.M."/>
            <person name="Islam M.M."/>
            <person name="Ahmed B."/>
            <person name="Halim A."/>
            <person name="Hossen Q.M.M."/>
            <person name="Hossain M.Z."/>
            <person name="Ahmed R."/>
            <person name="Khan M.M."/>
            <person name="Islam R."/>
            <person name="Rashid M.M."/>
            <person name="Khan S.A."/>
            <person name="Rahman M.S."/>
            <person name="Alam M."/>
            <person name="Yahiya A.S."/>
            <person name="Khan M.S."/>
            <person name="Azam M.S."/>
            <person name="Haque T."/>
            <person name="Lashkar M.Z.H."/>
            <person name="Akhand A.I."/>
            <person name="Morshed G."/>
            <person name="Roy S."/>
            <person name="Uddin K.S."/>
            <person name="Rabeya T."/>
            <person name="Hossain A.S."/>
            <person name="Chowdhury A."/>
            <person name="Snigdha A.R."/>
            <person name="Mortoza M.S."/>
            <person name="Matin S.A."/>
            <person name="Hoque S.M.E."/>
            <person name="Islam M.K."/>
            <person name="Roy D.K."/>
            <person name="Haider R."/>
            <person name="Moosa M.M."/>
            <person name="Elias S.M."/>
            <person name="Hasan A.M."/>
            <person name="Jahan S."/>
            <person name="Shafiuddin M."/>
            <person name="Mahmood N."/>
            <person name="Shommy N.S."/>
        </authorList>
    </citation>
    <scope>NUCLEOTIDE SEQUENCE [LARGE SCALE GENOMIC DNA]</scope>
    <source>
        <strain evidence="3">cv. O-4</strain>
    </source>
</reference>
<dbReference type="InterPro" id="IPR032305">
    <property type="entry name" value="GTP-bd_M"/>
</dbReference>